<dbReference type="Pfam" id="PF00622">
    <property type="entry name" value="SPRY"/>
    <property type="match status" value="1"/>
</dbReference>
<dbReference type="OrthoDB" id="5547302at2759"/>
<dbReference type="Proteomes" id="UP000038040">
    <property type="component" value="Unplaced"/>
</dbReference>
<gene>
    <name evidence="2" type="ORF">DME_LOCUS5411</name>
</gene>
<dbReference type="STRING" id="318479.A0A0N4U2X1"/>
<dbReference type="WBParaSite" id="DME_0000105101-mRNA-1">
    <property type="protein sequence ID" value="DME_0000105101-mRNA-1"/>
    <property type="gene ID" value="DME_0000105101"/>
</dbReference>
<dbReference type="PANTHER" id="PTHR12245">
    <property type="entry name" value="SPRY DOMAIN CONTAINING SOCS BOX PROTEIN"/>
    <property type="match status" value="1"/>
</dbReference>
<feature type="domain" description="B30.2/SPRY" evidence="1">
    <location>
        <begin position="3"/>
        <end position="193"/>
    </location>
</feature>
<dbReference type="InterPro" id="IPR013320">
    <property type="entry name" value="ConA-like_dom_sf"/>
</dbReference>
<protein>
    <submittedName>
        <fullName evidence="5">B30.2/SPRY domain-containing protein</fullName>
    </submittedName>
</protein>
<dbReference type="EMBL" id="UYYG01001152">
    <property type="protein sequence ID" value="VDN55438.1"/>
    <property type="molecule type" value="Genomic_DNA"/>
</dbReference>
<proteinExistence type="predicted"/>
<dbReference type="GO" id="GO:0019005">
    <property type="term" value="C:SCF ubiquitin ligase complex"/>
    <property type="evidence" value="ECO:0007669"/>
    <property type="project" value="TreeGrafter"/>
</dbReference>
<dbReference type="AlphaFoldDB" id="A0A0N4U2X1"/>
<keyword evidence="4" id="KW-1185">Reference proteome</keyword>
<dbReference type="GO" id="GO:0043161">
    <property type="term" value="P:proteasome-mediated ubiquitin-dependent protein catabolic process"/>
    <property type="evidence" value="ECO:0007669"/>
    <property type="project" value="TreeGrafter"/>
</dbReference>
<evidence type="ECO:0000313" key="2">
    <source>
        <dbReference type="EMBL" id="VDN55438.1"/>
    </source>
</evidence>
<evidence type="ECO:0000313" key="3">
    <source>
        <dbReference type="Proteomes" id="UP000038040"/>
    </source>
</evidence>
<accession>A0A0N4U2X1</accession>
<dbReference type="InterPro" id="IPR001870">
    <property type="entry name" value="B30.2/SPRY"/>
</dbReference>
<dbReference type="InterPro" id="IPR050672">
    <property type="entry name" value="FBXO45-Fsn/SPSB_families"/>
</dbReference>
<reference evidence="5" key="1">
    <citation type="submission" date="2017-02" db="UniProtKB">
        <authorList>
            <consortium name="WormBaseParasite"/>
        </authorList>
    </citation>
    <scope>IDENTIFICATION</scope>
</reference>
<dbReference type="CDD" id="cd12906">
    <property type="entry name" value="SPRY_SOCS1-2-4"/>
    <property type="match status" value="1"/>
</dbReference>
<dbReference type="InterPro" id="IPR003877">
    <property type="entry name" value="SPRY_dom"/>
</dbReference>
<dbReference type="PANTHER" id="PTHR12245:SF11">
    <property type="entry name" value="PROTEIN GUSTAVUS"/>
    <property type="match status" value="1"/>
</dbReference>
<dbReference type="GO" id="GO:0005737">
    <property type="term" value="C:cytoplasm"/>
    <property type="evidence" value="ECO:0007669"/>
    <property type="project" value="UniProtKB-ARBA"/>
</dbReference>
<evidence type="ECO:0000259" key="1">
    <source>
        <dbReference type="PROSITE" id="PS50188"/>
    </source>
</evidence>
<dbReference type="InterPro" id="IPR043136">
    <property type="entry name" value="B30.2/SPRY_sf"/>
</dbReference>
<name>A0A0N4U2X1_DRAME</name>
<dbReference type="SMART" id="SM00449">
    <property type="entry name" value="SPRY"/>
    <property type="match status" value="1"/>
</dbReference>
<dbReference type="PROSITE" id="PS50188">
    <property type="entry name" value="B302_SPRY"/>
    <property type="match status" value="1"/>
</dbReference>
<reference evidence="2 4" key="2">
    <citation type="submission" date="2018-11" db="EMBL/GenBank/DDBJ databases">
        <authorList>
            <consortium name="Pathogen Informatics"/>
        </authorList>
    </citation>
    <scope>NUCLEOTIDE SEQUENCE [LARGE SCALE GENOMIC DNA]</scope>
</reference>
<evidence type="ECO:0000313" key="5">
    <source>
        <dbReference type="WBParaSite" id="DME_0000105101-mRNA-1"/>
    </source>
</evidence>
<dbReference type="SUPFAM" id="SSF49899">
    <property type="entry name" value="Concanavalin A-like lectins/glucanases"/>
    <property type="match status" value="1"/>
</dbReference>
<dbReference type="Proteomes" id="UP000274756">
    <property type="component" value="Unassembled WGS sequence"/>
</dbReference>
<organism evidence="3 5">
    <name type="scientific">Dracunculus medinensis</name>
    <name type="common">Guinea worm</name>
    <dbReference type="NCBI Taxonomy" id="318479"/>
    <lineage>
        <taxon>Eukaryota</taxon>
        <taxon>Metazoa</taxon>
        <taxon>Ecdysozoa</taxon>
        <taxon>Nematoda</taxon>
        <taxon>Chromadorea</taxon>
        <taxon>Rhabditida</taxon>
        <taxon>Spirurina</taxon>
        <taxon>Dracunculoidea</taxon>
        <taxon>Dracunculidae</taxon>
        <taxon>Dracunculus</taxon>
    </lineage>
</organism>
<sequence>MWRPIRLDIILNSPPPSRSIMEAHAWNPDDRSLNIFVKDEDRLTFHRHPVAQSTDCIRGKIGYSKGFHVWQLTWPVRQRGTHAVVGVATKAAPLHSAGYTSLVGSDSESYGWDLTRNKCYHDSRNTDGWTYPNMDGFFFLCILDMDEGYMAFSSDRQYYGVAFTGLKGKTLYPIVSSVWGHCEITMEYLGGLDRTSFFGFYLFYCRYQGIYYKSMRSVEMKIYFLQRFSSSSLNLFV</sequence>
<dbReference type="Gene3D" id="2.60.120.920">
    <property type="match status" value="1"/>
</dbReference>
<evidence type="ECO:0000313" key="4">
    <source>
        <dbReference type="Proteomes" id="UP000274756"/>
    </source>
</evidence>
<dbReference type="FunFam" id="2.60.120.920:FF:000007">
    <property type="entry name" value="SPRY domain-containing SOCS box protein 1"/>
    <property type="match status" value="1"/>
</dbReference>